<reference evidence="1 2" key="1">
    <citation type="submission" date="2020-08" db="EMBL/GenBank/DDBJ databases">
        <title>Sequencing the genomes of 1000 actinobacteria strains.</title>
        <authorList>
            <person name="Klenk H.-P."/>
        </authorList>
    </citation>
    <scope>NUCLEOTIDE SEQUENCE [LARGE SCALE GENOMIC DNA]</scope>
    <source>
        <strain evidence="1 2">DSM 43582</strain>
    </source>
</reference>
<accession>A0A7W9ULL0</accession>
<dbReference type="Proteomes" id="UP000540412">
    <property type="component" value="Unassembled WGS sequence"/>
</dbReference>
<evidence type="ECO:0000313" key="1">
    <source>
        <dbReference type="EMBL" id="MBB5916830.1"/>
    </source>
</evidence>
<name>A0A7W9ULL0_9NOCA</name>
<evidence type="ECO:0000313" key="2">
    <source>
        <dbReference type="Proteomes" id="UP000540412"/>
    </source>
</evidence>
<sequence>MNSAPASPVGGVGCPLWFRAAVRRAEAPDQAERIRLPNR</sequence>
<dbReference type="AlphaFoldDB" id="A0A7W9ULL0"/>
<proteinExistence type="predicted"/>
<dbReference type="EMBL" id="JACHIT010000002">
    <property type="protein sequence ID" value="MBB5916830.1"/>
    <property type="molecule type" value="Genomic_DNA"/>
</dbReference>
<gene>
    <name evidence="1" type="ORF">BJY24_005742</name>
</gene>
<comment type="caution">
    <text evidence="1">The sequence shown here is derived from an EMBL/GenBank/DDBJ whole genome shotgun (WGS) entry which is preliminary data.</text>
</comment>
<organism evidence="1 2">
    <name type="scientific">Nocardia transvalensis</name>
    <dbReference type="NCBI Taxonomy" id="37333"/>
    <lineage>
        <taxon>Bacteria</taxon>
        <taxon>Bacillati</taxon>
        <taxon>Actinomycetota</taxon>
        <taxon>Actinomycetes</taxon>
        <taxon>Mycobacteriales</taxon>
        <taxon>Nocardiaceae</taxon>
        <taxon>Nocardia</taxon>
    </lineage>
</organism>
<keyword evidence="2" id="KW-1185">Reference proteome</keyword>
<protein>
    <submittedName>
        <fullName evidence="1">Uncharacterized protein</fullName>
    </submittedName>
</protein>